<dbReference type="RefSeq" id="WP_260728325.1">
    <property type="nucleotide sequence ID" value="NZ_BAAABS010000041.1"/>
</dbReference>
<organism evidence="3 4">
    <name type="scientific">Dactylosporangium roseum</name>
    <dbReference type="NCBI Taxonomy" id="47989"/>
    <lineage>
        <taxon>Bacteria</taxon>
        <taxon>Bacillati</taxon>
        <taxon>Actinomycetota</taxon>
        <taxon>Actinomycetes</taxon>
        <taxon>Micromonosporales</taxon>
        <taxon>Micromonosporaceae</taxon>
        <taxon>Dactylosporangium</taxon>
    </lineage>
</organism>
<reference evidence="3" key="1">
    <citation type="submission" date="2021-04" db="EMBL/GenBank/DDBJ databases">
        <title>Biosynthetic gene clusters of Dactylosporangioum roseum.</title>
        <authorList>
            <person name="Hartkoorn R.C."/>
            <person name="Beaudoing E."/>
            <person name="Hot D."/>
            <person name="Moureu S."/>
        </authorList>
    </citation>
    <scope>NUCLEOTIDE SEQUENCE</scope>
    <source>
        <strain evidence="3">NRRL B-16295</strain>
    </source>
</reference>
<feature type="signal peptide" evidence="2">
    <location>
        <begin position="1"/>
        <end position="19"/>
    </location>
</feature>
<feature type="chain" id="PRO_5045818513" description="Lipoprotein" evidence="2">
    <location>
        <begin position="20"/>
        <end position="195"/>
    </location>
</feature>
<dbReference type="Proteomes" id="UP001058271">
    <property type="component" value="Chromosome"/>
</dbReference>
<feature type="compositionally biased region" description="Low complexity" evidence="1">
    <location>
        <begin position="28"/>
        <end position="48"/>
    </location>
</feature>
<dbReference type="PROSITE" id="PS51257">
    <property type="entry name" value="PROKAR_LIPOPROTEIN"/>
    <property type="match status" value="1"/>
</dbReference>
<feature type="region of interest" description="Disordered" evidence="1">
    <location>
        <begin position="23"/>
        <end position="51"/>
    </location>
</feature>
<evidence type="ECO:0000256" key="1">
    <source>
        <dbReference type="SAM" id="MobiDB-lite"/>
    </source>
</evidence>
<keyword evidence="4" id="KW-1185">Reference proteome</keyword>
<evidence type="ECO:0008006" key="5">
    <source>
        <dbReference type="Google" id="ProtNLM"/>
    </source>
</evidence>
<evidence type="ECO:0000313" key="3">
    <source>
        <dbReference type="EMBL" id="UWZ38932.1"/>
    </source>
</evidence>
<gene>
    <name evidence="3" type="ORF">Drose_12305</name>
</gene>
<name>A0ABY5ZBV2_9ACTN</name>
<evidence type="ECO:0000313" key="4">
    <source>
        <dbReference type="Proteomes" id="UP001058271"/>
    </source>
</evidence>
<evidence type="ECO:0000256" key="2">
    <source>
        <dbReference type="SAM" id="SignalP"/>
    </source>
</evidence>
<sequence length="195" mass="20818">MKRLALSTLLATTLGLALAGCGDKAEKPPAAQPSAAQPSTAQSSAGSAYPKTDDGAKALLEALRTGKDPALVQRLKPTTEDYKAVFVGAAAAKAEQFYTTKLWNGDEIKVAGKPEQTELKVFKATSEEIRAWGPKVSAEFPGGYQQLGAHLKPGLTLYRWKYTEPGDDTGLAFEGLVNVNGHWVWMPKAWQALGS</sequence>
<proteinExistence type="predicted"/>
<accession>A0ABY5ZBV2</accession>
<dbReference type="EMBL" id="CP073721">
    <property type="protein sequence ID" value="UWZ38932.1"/>
    <property type="molecule type" value="Genomic_DNA"/>
</dbReference>
<keyword evidence="2" id="KW-0732">Signal</keyword>
<protein>
    <recommendedName>
        <fullName evidence="5">Lipoprotein</fullName>
    </recommendedName>
</protein>